<dbReference type="GO" id="GO:0008270">
    <property type="term" value="F:zinc ion binding"/>
    <property type="evidence" value="ECO:0007669"/>
    <property type="project" value="UniProtKB-KW"/>
</dbReference>
<feature type="compositionally biased region" description="Polar residues" evidence="9">
    <location>
        <begin position="219"/>
        <end position="231"/>
    </location>
</feature>
<dbReference type="Gene3D" id="3.30.70.270">
    <property type="match status" value="2"/>
</dbReference>
<dbReference type="FunFam" id="3.10.20.370:FF:000001">
    <property type="entry name" value="Retrovirus-related Pol polyprotein from transposon 17.6-like protein"/>
    <property type="match status" value="1"/>
</dbReference>
<keyword evidence="8" id="KW-0479">Metal-binding</keyword>
<dbReference type="InterPro" id="IPR043502">
    <property type="entry name" value="DNA/RNA_pol_sf"/>
</dbReference>
<feature type="region of interest" description="Disordered" evidence="9">
    <location>
        <begin position="214"/>
        <end position="285"/>
    </location>
</feature>
<dbReference type="RefSeq" id="XP_024868818.1">
    <property type="nucleotide sequence ID" value="XM_025013050.1"/>
</dbReference>
<proteinExistence type="predicted"/>
<evidence type="ECO:0000256" key="9">
    <source>
        <dbReference type="SAM" id="MobiDB-lite"/>
    </source>
</evidence>
<evidence type="ECO:0000259" key="10">
    <source>
        <dbReference type="PROSITE" id="PS50158"/>
    </source>
</evidence>
<dbReference type="Pfam" id="PF00665">
    <property type="entry name" value="rve"/>
    <property type="match status" value="1"/>
</dbReference>
<feature type="domain" description="Integrase catalytic" evidence="11">
    <location>
        <begin position="1091"/>
        <end position="1244"/>
    </location>
</feature>
<evidence type="ECO:0000313" key="12">
    <source>
        <dbReference type="Proteomes" id="UP000504618"/>
    </source>
</evidence>
<dbReference type="InterPro" id="IPR043128">
    <property type="entry name" value="Rev_trsase/Diguanyl_cyclase"/>
</dbReference>
<dbReference type="Gene3D" id="4.10.60.10">
    <property type="entry name" value="Zinc finger, CCHC-type"/>
    <property type="match status" value="1"/>
</dbReference>
<dbReference type="InterPro" id="IPR041373">
    <property type="entry name" value="RT_RNaseH"/>
</dbReference>
<dbReference type="FunFam" id="3.30.70.270:FF:000020">
    <property type="entry name" value="Transposon Tf2-6 polyprotein-like Protein"/>
    <property type="match status" value="1"/>
</dbReference>
<protein>
    <recommendedName>
        <fullName evidence="1">RNA-directed DNA polymerase</fullName>
        <ecNumber evidence="1">2.7.7.49</ecNumber>
    </recommendedName>
</protein>
<evidence type="ECO:0000256" key="6">
    <source>
        <dbReference type="ARBA" id="ARBA00022801"/>
    </source>
</evidence>
<dbReference type="PANTHER" id="PTHR37984">
    <property type="entry name" value="PROTEIN CBG26694"/>
    <property type="match status" value="1"/>
</dbReference>
<dbReference type="GO" id="GO:0042575">
    <property type="term" value="C:DNA polymerase complex"/>
    <property type="evidence" value="ECO:0007669"/>
    <property type="project" value="UniProtKB-ARBA"/>
</dbReference>
<dbReference type="PROSITE" id="PS50994">
    <property type="entry name" value="INTEGRASE"/>
    <property type="match status" value="1"/>
</dbReference>
<dbReference type="PROSITE" id="PS50158">
    <property type="entry name" value="ZF_CCHC"/>
    <property type="match status" value="1"/>
</dbReference>
<keyword evidence="8" id="KW-0863">Zinc-finger</keyword>
<feature type="domain" description="CCHC-type" evidence="10">
    <location>
        <begin position="297"/>
        <end position="312"/>
    </location>
</feature>
<dbReference type="InterPro" id="IPR050951">
    <property type="entry name" value="Retrovirus_Pol_polyprotein"/>
</dbReference>
<feature type="compositionally biased region" description="Basic and acidic residues" evidence="9">
    <location>
        <begin position="241"/>
        <end position="271"/>
    </location>
</feature>
<evidence type="ECO:0000256" key="5">
    <source>
        <dbReference type="ARBA" id="ARBA00022759"/>
    </source>
</evidence>
<name>A0A6J1PHD8_9HYME</name>
<evidence type="ECO:0000256" key="8">
    <source>
        <dbReference type="PROSITE-ProRule" id="PRU00047"/>
    </source>
</evidence>
<dbReference type="PANTHER" id="PTHR37984:SF5">
    <property type="entry name" value="PROTEIN NYNRIN-LIKE"/>
    <property type="match status" value="1"/>
</dbReference>
<feature type="compositionally biased region" description="Basic and acidic residues" evidence="9">
    <location>
        <begin position="1398"/>
        <end position="1411"/>
    </location>
</feature>
<dbReference type="Gene3D" id="3.10.10.10">
    <property type="entry name" value="HIV Type 1 Reverse Transcriptase, subunit A, domain 1"/>
    <property type="match status" value="1"/>
</dbReference>
<dbReference type="Gene3D" id="3.30.420.10">
    <property type="entry name" value="Ribonuclease H-like superfamily/Ribonuclease H"/>
    <property type="match status" value="1"/>
</dbReference>
<dbReference type="GO" id="GO:0003676">
    <property type="term" value="F:nucleic acid binding"/>
    <property type="evidence" value="ECO:0007669"/>
    <property type="project" value="InterPro"/>
</dbReference>
<dbReference type="SUPFAM" id="SSF50630">
    <property type="entry name" value="Acid proteases"/>
    <property type="match status" value="1"/>
</dbReference>
<evidence type="ECO:0000256" key="1">
    <source>
        <dbReference type="ARBA" id="ARBA00012493"/>
    </source>
</evidence>
<keyword evidence="8" id="KW-0862">Zinc</keyword>
<keyword evidence="6" id="KW-0378">Hydrolase</keyword>
<dbReference type="FunFam" id="3.30.420.10:FF:000063">
    <property type="entry name" value="Retrovirus-related Pol polyprotein from transposon 297-like Protein"/>
    <property type="match status" value="1"/>
</dbReference>
<evidence type="ECO:0000256" key="7">
    <source>
        <dbReference type="ARBA" id="ARBA00022918"/>
    </source>
</evidence>
<feature type="compositionally biased region" description="Basic residues" evidence="9">
    <location>
        <begin position="1412"/>
        <end position="1424"/>
    </location>
</feature>
<reference evidence="13" key="1">
    <citation type="submission" date="2025-08" db="UniProtKB">
        <authorList>
            <consortium name="RefSeq"/>
        </authorList>
    </citation>
    <scope>IDENTIFICATION</scope>
    <source>
        <tissue evidence="13">Whole body</tissue>
    </source>
</reference>
<dbReference type="Pfam" id="PF17921">
    <property type="entry name" value="Integrase_H2C2"/>
    <property type="match status" value="1"/>
</dbReference>
<keyword evidence="5" id="KW-0255">Endonuclease</keyword>
<keyword evidence="2" id="KW-0808">Transferase</keyword>
<dbReference type="InterPro" id="IPR000477">
    <property type="entry name" value="RT_dom"/>
</dbReference>
<dbReference type="GeneID" id="112452709"/>
<accession>A0A6J1PHD8</accession>
<dbReference type="CDD" id="cd01647">
    <property type="entry name" value="RT_LTR"/>
    <property type="match status" value="1"/>
</dbReference>
<evidence type="ECO:0000313" key="13">
    <source>
        <dbReference type="RefSeq" id="XP_024868818.1"/>
    </source>
</evidence>
<dbReference type="Proteomes" id="UP000504618">
    <property type="component" value="Unplaced"/>
</dbReference>
<dbReference type="CDD" id="cd09274">
    <property type="entry name" value="RNase_HI_RT_Ty3"/>
    <property type="match status" value="1"/>
</dbReference>
<dbReference type="SUPFAM" id="SSF56672">
    <property type="entry name" value="DNA/RNA polymerases"/>
    <property type="match status" value="1"/>
</dbReference>
<evidence type="ECO:0000259" key="11">
    <source>
        <dbReference type="PROSITE" id="PS50994"/>
    </source>
</evidence>
<keyword evidence="3" id="KW-0548">Nucleotidyltransferase</keyword>
<keyword evidence="4" id="KW-0540">Nuclease</keyword>
<dbReference type="SUPFAM" id="SSF53098">
    <property type="entry name" value="Ribonuclease H-like"/>
    <property type="match status" value="1"/>
</dbReference>
<evidence type="ECO:0000256" key="4">
    <source>
        <dbReference type="ARBA" id="ARBA00022722"/>
    </source>
</evidence>
<dbReference type="SMART" id="SM00343">
    <property type="entry name" value="ZnF_C2HC"/>
    <property type="match status" value="1"/>
</dbReference>
<dbReference type="InterPro" id="IPR041588">
    <property type="entry name" value="Integrase_H2C2"/>
</dbReference>
<keyword evidence="7" id="KW-0695">RNA-directed DNA polymerase</keyword>
<keyword evidence="12" id="KW-1185">Reference proteome</keyword>
<dbReference type="Gene3D" id="1.10.340.70">
    <property type="match status" value="1"/>
</dbReference>
<dbReference type="GO" id="GO:0004519">
    <property type="term" value="F:endonuclease activity"/>
    <property type="evidence" value="ECO:0007669"/>
    <property type="project" value="UniProtKB-KW"/>
</dbReference>
<dbReference type="OrthoDB" id="7549458at2759"/>
<dbReference type="Gene3D" id="2.40.70.10">
    <property type="entry name" value="Acid Proteases"/>
    <property type="match status" value="1"/>
</dbReference>
<evidence type="ECO:0000256" key="3">
    <source>
        <dbReference type="ARBA" id="ARBA00022695"/>
    </source>
</evidence>
<dbReference type="GO" id="GO:0015074">
    <property type="term" value="P:DNA integration"/>
    <property type="evidence" value="ECO:0007669"/>
    <property type="project" value="InterPro"/>
</dbReference>
<evidence type="ECO:0000256" key="2">
    <source>
        <dbReference type="ARBA" id="ARBA00022679"/>
    </source>
</evidence>
<dbReference type="InterPro" id="IPR036397">
    <property type="entry name" value="RNaseH_sf"/>
</dbReference>
<sequence length="1424" mass="161401">MEVPTELMQALTSMLANAIRTSASNAAAATSDATNAAGVSTSQPRPPHFVMPEYRSSESTTVADYFKRFDWALQLSNIQTVQHANYARVHMGIELNNALKFLISPRLPEQLDYDDIKTTLISHFDRVKNKYAESVKFRHITQHKGELVANFALRLKQGAVYCDYGDFLDRMLIEQMLHGLQSREMCDEIIAKKPITFSEAYEIAHALEATRNTADEVKTSTQPATVESTNVLHAGQPQIKKPKDPFHRRASSRNREHQRTQSKGRKEERPNRNTRSSCSGCGGHHARKDCKFLDSECHNCGKKGHIAKVCKSKKQATDQIAIADQPAEQIAIVQRLNRLNQLNAHKPCERRMLTLEIDGCNLEMELDSGAPCSIISIKALRKIKPHFSLQSTDRQFASYTHHRLKCIGRLPVNVTLGNTTRKANLYVVNGDYDTLMGREWITQFAHEIDFVKLFAVERVHGLTIMPPHLTVEQSNRLNTILQRYNDVFSEAPGKLIGPPVSVHLKPGATPIFARAREIPLALRETYAREIDAKLAQGFYKRVEHSEWASTTHIVMKKNGKMRITGNYKPTLNPRMVIDEHPIPKIEHMFQKMKGAKVFCHLDITDAYTHLTVDETFSHALTLNTPTHGLIRPTRAVYGAANIPAKWQRRMEVALEGIENALNFFDDVIVFADDFDKLFSILDTILERFRAQGLKLNRAKCTFAAPSVEFLGHRINGEGLHKSDKHIATIRDAPKPSTPEQLQLFLGKATYYRSFIPDLATKERPLRDMLLTETFKWTPTAEAAYSEIKNLLTSPQVLIPYDPALPLLLATDASKTGLGAVLSHRLSNGEDRPIAYASRTLSATEQRYPQIDKEALAIVWAVRKFFYYLYARHFTLITDHKPLTQIFHPEKSLPILCISRMANYADYLAHFDYNIVFKPTKANANADYCSRVPLPTMGDPVNKITFDEEEEVEQYDDFDQFVLHQVRQLPVRADHIARETRKDPHLGKIVQSLQAGQNLAHVGYKAPEANYTLAADCLLFEHRVVVPPTLRQPILEDLHAAHLGIVKMKGMARSFVYWPGIDSDIERIAKSCIECAKHAHAPPQFHSHHWEYPRGPWERIHIDYAGPVTGVMLLIIVDAYSKWIEVKPTSSTTSAATIAILDELFATYGIPTTVVSDNGTQFTSAEFKAYLQASGVKYHKRTAPYHPATNGQAERYVQTTKDKLNKMATTRNTLQRDLNEFLRQYRRAPHSTTGQPPALLFLGRNLRTRLDLVRPEDTRTRVMKKQQAENETPFRIFKPAQKVYFLSGNPRMDKWVPGTIVTRLGDLHYEIDYKGRRFKRHVNQIRAFLETKPPDPFSVTDSSVPEAKGPKRSRRVRFYGTDPKPDAAPAAPPVAAAPPILAAPRDSPRREQTVIARTDPPRDRAPVGELRRSSRPRRPTQRYSP</sequence>
<feature type="region of interest" description="Disordered" evidence="9">
    <location>
        <begin position="1331"/>
        <end position="1424"/>
    </location>
</feature>
<organism evidence="12 13">
    <name type="scientific">Temnothorax curvispinosus</name>
    <dbReference type="NCBI Taxonomy" id="300111"/>
    <lineage>
        <taxon>Eukaryota</taxon>
        <taxon>Metazoa</taxon>
        <taxon>Ecdysozoa</taxon>
        <taxon>Arthropoda</taxon>
        <taxon>Hexapoda</taxon>
        <taxon>Insecta</taxon>
        <taxon>Pterygota</taxon>
        <taxon>Neoptera</taxon>
        <taxon>Endopterygota</taxon>
        <taxon>Hymenoptera</taxon>
        <taxon>Apocrita</taxon>
        <taxon>Aculeata</taxon>
        <taxon>Formicoidea</taxon>
        <taxon>Formicidae</taxon>
        <taxon>Myrmicinae</taxon>
        <taxon>Temnothorax</taxon>
    </lineage>
</organism>
<dbReference type="InterPro" id="IPR001584">
    <property type="entry name" value="Integrase_cat-core"/>
</dbReference>
<dbReference type="InterPro" id="IPR001878">
    <property type="entry name" value="Znf_CCHC"/>
</dbReference>
<dbReference type="Gene3D" id="3.10.20.370">
    <property type="match status" value="1"/>
</dbReference>
<dbReference type="Pfam" id="PF00078">
    <property type="entry name" value="RVT_1"/>
    <property type="match status" value="1"/>
</dbReference>
<dbReference type="GO" id="GO:0003964">
    <property type="term" value="F:RNA-directed DNA polymerase activity"/>
    <property type="evidence" value="ECO:0007669"/>
    <property type="project" value="UniProtKB-KW"/>
</dbReference>
<dbReference type="Pfam" id="PF17917">
    <property type="entry name" value="RT_RNaseH"/>
    <property type="match status" value="1"/>
</dbReference>
<gene>
    <name evidence="13" type="primary">LOC112452709</name>
</gene>
<dbReference type="InterPro" id="IPR021109">
    <property type="entry name" value="Peptidase_aspartic_dom_sf"/>
</dbReference>
<dbReference type="EC" id="2.7.7.49" evidence="1"/>
<dbReference type="InterPro" id="IPR012337">
    <property type="entry name" value="RNaseH-like_sf"/>
</dbReference>